<evidence type="ECO:0000259" key="4">
    <source>
        <dbReference type="PROSITE" id="PS50110"/>
    </source>
</evidence>
<dbReference type="InterPro" id="IPR050595">
    <property type="entry name" value="Bact_response_regulator"/>
</dbReference>
<comment type="caution">
    <text evidence="5">The sequence shown here is derived from an EMBL/GenBank/DDBJ whole genome shotgun (WGS) entry which is preliminary data.</text>
</comment>
<dbReference type="SMART" id="SM00448">
    <property type="entry name" value="REC"/>
    <property type="match status" value="1"/>
</dbReference>
<dbReference type="SUPFAM" id="SSF52172">
    <property type="entry name" value="CheY-like"/>
    <property type="match status" value="1"/>
</dbReference>
<evidence type="ECO:0000313" key="5">
    <source>
        <dbReference type="EMBL" id="GAA4062679.1"/>
    </source>
</evidence>
<keyword evidence="6" id="KW-1185">Reference proteome</keyword>
<gene>
    <name evidence="5" type="primary">cheY_2</name>
    <name evidence="5" type="ORF">GCM10022410_06840</name>
</gene>
<reference evidence="6" key="1">
    <citation type="journal article" date="2019" name="Int. J. Syst. Evol. Microbiol.">
        <title>The Global Catalogue of Microorganisms (GCM) 10K type strain sequencing project: providing services to taxonomists for standard genome sequencing and annotation.</title>
        <authorList>
            <consortium name="The Broad Institute Genomics Platform"/>
            <consortium name="The Broad Institute Genome Sequencing Center for Infectious Disease"/>
            <person name="Wu L."/>
            <person name="Ma J."/>
        </authorList>
    </citation>
    <scope>NUCLEOTIDE SEQUENCE [LARGE SCALE GENOMIC DNA]</scope>
    <source>
        <strain evidence="6">JCM 17250</strain>
    </source>
</reference>
<keyword evidence="2" id="KW-0902">Two-component regulatory system</keyword>
<feature type="modified residue" description="4-aspartylphosphate" evidence="3">
    <location>
        <position position="53"/>
    </location>
</feature>
<dbReference type="EMBL" id="BAABDL010000037">
    <property type="protein sequence ID" value="GAA4062679.1"/>
    <property type="molecule type" value="Genomic_DNA"/>
</dbReference>
<dbReference type="InterPro" id="IPR001789">
    <property type="entry name" value="Sig_transdc_resp-reg_receiver"/>
</dbReference>
<feature type="domain" description="Response regulatory" evidence="4">
    <location>
        <begin position="3"/>
        <end position="118"/>
    </location>
</feature>
<dbReference type="Proteomes" id="UP001501734">
    <property type="component" value="Unassembled WGS sequence"/>
</dbReference>
<protein>
    <submittedName>
        <fullName evidence="5">Chemotaxis protein CheY</fullName>
    </submittedName>
</protein>
<dbReference type="Gene3D" id="3.40.50.2300">
    <property type="match status" value="1"/>
</dbReference>
<keyword evidence="1 3" id="KW-0597">Phosphoprotein</keyword>
<dbReference type="RefSeq" id="WP_344910340.1">
    <property type="nucleotide sequence ID" value="NZ_BAABDL010000037.1"/>
</dbReference>
<accession>A0ABP7V9V6</accession>
<dbReference type="PANTHER" id="PTHR44591:SF14">
    <property type="entry name" value="PROTEIN PILG"/>
    <property type="match status" value="1"/>
</dbReference>
<organism evidence="5 6">
    <name type="scientific">Amphibacillus indicireducens</name>
    <dbReference type="NCBI Taxonomy" id="1076330"/>
    <lineage>
        <taxon>Bacteria</taxon>
        <taxon>Bacillati</taxon>
        <taxon>Bacillota</taxon>
        <taxon>Bacilli</taxon>
        <taxon>Bacillales</taxon>
        <taxon>Bacillaceae</taxon>
        <taxon>Amphibacillus</taxon>
    </lineage>
</organism>
<dbReference type="Pfam" id="PF00072">
    <property type="entry name" value="Response_reg"/>
    <property type="match status" value="1"/>
</dbReference>
<proteinExistence type="predicted"/>
<name>A0ABP7V9V6_9BACI</name>
<evidence type="ECO:0000313" key="6">
    <source>
        <dbReference type="Proteomes" id="UP001501734"/>
    </source>
</evidence>
<evidence type="ECO:0000256" key="1">
    <source>
        <dbReference type="ARBA" id="ARBA00022553"/>
    </source>
</evidence>
<dbReference type="InterPro" id="IPR011006">
    <property type="entry name" value="CheY-like_superfamily"/>
</dbReference>
<sequence length="125" mass="13875">MYTVLTVDDSSFMRTWIKRLLASNDLITTLEAASGLEAILTYRKMKPDLVILDYNMPELTGLEVLKRIKKIDPQARVVMCSSLGTSFNVENCLAAGAIDFVIKPEFSGLVEIVTKTLNIKSESNS</sequence>
<evidence type="ECO:0000256" key="2">
    <source>
        <dbReference type="ARBA" id="ARBA00023012"/>
    </source>
</evidence>
<dbReference type="PROSITE" id="PS50110">
    <property type="entry name" value="RESPONSE_REGULATORY"/>
    <property type="match status" value="1"/>
</dbReference>
<evidence type="ECO:0000256" key="3">
    <source>
        <dbReference type="PROSITE-ProRule" id="PRU00169"/>
    </source>
</evidence>
<dbReference type="PANTHER" id="PTHR44591">
    <property type="entry name" value="STRESS RESPONSE REGULATOR PROTEIN 1"/>
    <property type="match status" value="1"/>
</dbReference>